<dbReference type="EMBL" id="UGGO01000001">
    <property type="protein sequence ID" value="STQ44413.1"/>
    <property type="molecule type" value="Genomic_DNA"/>
</dbReference>
<dbReference type="CDD" id="cd14744">
    <property type="entry name" value="PAAR_CT_2"/>
    <property type="match status" value="1"/>
</dbReference>
<gene>
    <name evidence="2" type="ORF">NCTC12157_02133</name>
</gene>
<protein>
    <submittedName>
        <fullName evidence="2">Pyocin large subunit</fullName>
    </submittedName>
</protein>
<dbReference type="AlphaFoldDB" id="A0A377NBN0"/>
<dbReference type="InterPro" id="IPR008727">
    <property type="entry name" value="PAAR_motif"/>
</dbReference>
<accession>A0A377NBN0</accession>
<organism evidence="2 3">
    <name type="scientific">Ewingella americana</name>
    <dbReference type="NCBI Taxonomy" id="41202"/>
    <lineage>
        <taxon>Bacteria</taxon>
        <taxon>Pseudomonadati</taxon>
        <taxon>Pseudomonadota</taxon>
        <taxon>Gammaproteobacteria</taxon>
        <taxon>Enterobacterales</taxon>
        <taxon>Yersiniaceae</taxon>
        <taxon>Ewingella</taxon>
    </lineage>
</organism>
<feature type="compositionally biased region" description="Polar residues" evidence="1">
    <location>
        <begin position="95"/>
        <end position="120"/>
    </location>
</feature>
<feature type="region of interest" description="Disordered" evidence="1">
    <location>
        <begin position="92"/>
        <end position="120"/>
    </location>
</feature>
<proteinExistence type="predicted"/>
<evidence type="ECO:0000256" key="1">
    <source>
        <dbReference type="SAM" id="MobiDB-lite"/>
    </source>
</evidence>
<evidence type="ECO:0000313" key="3">
    <source>
        <dbReference type="Proteomes" id="UP000254304"/>
    </source>
</evidence>
<evidence type="ECO:0000313" key="2">
    <source>
        <dbReference type="EMBL" id="STQ44413.1"/>
    </source>
</evidence>
<name>A0A377NBN0_9GAMM</name>
<dbReference type="Pfam" id="PF05488">
    <property type="entry name" value="PAAR_motif"/>
    <property type="match status" value="1"/>
</dbReference>
<sequence length="143" mass="15672">MAKGYYLVVEDETTCGGIIIEGDTTHTLFGRAVAREEDRVTCGKHPGTYYIIGHIPGDKIHGRNFAGTLHSKSSCPCEAEFIPSMVDDTYDLTPSDYSKPSTQTDESADNNNQANSPKNQIICTHTDGALVVAEYIVNEIKRM</sequence>
<dbReference type="Proteomes" id="UP000254304">
    <property type="component" value="Unassembled WGS sequence"/>
</dbReference>
<reference evidence="2 3" key="1">
    <citation type="submission" date="2018-06" db="EMBL/GenBank/DDBJ databases">
        <authorList>
            <consortium name="Pathogen Informatics"/>
            <person name="Doyle S."/>
        </authorList>
    </citation>
    <scope>NUCLEOTIDE SEQUENCE [LARGE SCALE GENOMIC DNA]</scope>
    <source>
        <strain evidence="2 3">NCTC12157</strain>
    </source>
</reference>